<dbReference type="SMART" id="SM00369">
    <property type="entry name" value="LRR_TYP"/>
    <property type="match status" value="10"/>
</dbReference>
<accession>A0A1W4X902</accession>
<comment type="subcellular location">
    <subcellularLocation>
        <location evidence="1">Cell membrane</location>
    </subcellularLocation>
</comment>
<dbReference type="InterPro" id="IPR001611">
    <property type="entry name" value="Leu-rich_rpt"/>
</dbReference>
<dbReference type="OrthoDB" id="1055097at2759"/>
<dbReference type="KEGG" id="apln:108742072"/>
<keyword evidence="2" id="KW-1003">Cell membrane</keyword>
<evidence type="ECO:0000256" key="2">
    <source>
        <dbReference type="ARBA" id="ARBA00022475"/>
    </source>
</evidence>
<evidence type="ECO:0000256" key="4">
    <source>
        <dbReference type="ARBA" id="ARBA00022692"/>
    </source>
</evidence>
<keyword evidence="12" id="KW-1185">Reference proteome</keyword>
<keyword evidence="5 10" id="KW-0732">Signal</keyword>
<evidence type="ECO:0000256" key="10">
    <source>
        <dbReference type="SAM" id="SignalP"/>
    </source>
</evidence>
<feature type="domain" description="LRRCT" evidence="11">
    <location>
        <begin position="377"/>
        <end position="424"/>
    </location>
</feature>
<dbReference type="PROSITE" id="PS51450">
    <property type="entry name" value="LRR"/>
    <property type="match status" value="3"/>
</dbReference>
<keyword evidence="3" id="KW-0433">Leucine-rich repeat</keyword>
<dbReference type="FunFam" id="3.80.10.10:FF:001438">
    <property type="entry name" value="Uncharacterized protein"/>
    <property type="match status" value="1"/>
</dbReference>
<feature type="chain" id="PRO_5010817882" evidence="10">
    <location>
        <begin position="26"/>
        <end position="508"/>
    </location>
</feature>
<dbReference type="PANTHER" id="PTHR24373:SF370">
    <property type="entry name" value="FISH-LIPS, ISOFORM E"/>
    <property type="match status" value="1"/>
</dbReference>
<feature type="transmembrane region" description="Helical" evidence="9">
    <location>
        <begin position="432"/>
        <end position="453"/>
    </location>
</feature>
<keyword evidence="7 9" id="KW-1133">Transmembrane helix</keyword>
<evidence type="ECO:0000313" key="13">
    <source>
        <dbReference type="RefSeq" id="XP_018332590.1"/>
    </source>
</evidence>
<evidence type="ECO:0000313" key="12">
    <source>
        <dbReference type="Proteomes" id="UP000192223"/>
    </source>
</evidence>
<dbReference type="FunFam" id="3.80.10.10:FF:000611">
    <property type="entry name" value="Capricious, isoform E"/>
    <property type="match status" value="1"/>
</dbReference>
<sequence>MKFKKVESIMIVILLLGVVVSAVQGVGCPTGCTCNDDTYVVHCERSKLDVIPITLNPAIQRLILRNNKIKTVDAAFQFYRDLQYVDLSSNHLVNIPIKSFIHQEKLQELHLNKNKLSSINNTTFQGLESLTVLNLRENFLEDLPRGIFMVLSKLEELNLGQNRISQIDVHAFDGLSALRVLYLDDNLLSFIPTSSFSLLSSLAELHIGLNAFSVLPDNGFDGLKKLSVLDLNGAGLSNITDDAFKGLGSLRSLNLAGNMLKNIPTKQMEHLSRLEELYIGQNDFTIIPSNSLKKLVNLRKFDVTGATHLKKIEKGVFNLNVETIILTNNRELEVMEDGALTGLPKLRHLILKENNFKTFSETWLAWNELKTLELSDNPIVCDCQLLWLANLAQVKNLTSIQCASPKQLKEKQLRTLGADELGCSFSDPRQQAMLVTLSVSAVIFLGCLGLLLFRYRQRVREAVKDYKWNKRAISRKEHEYQKTFSDDDYIIRSAGIHHNSKPIPVTEL</sequence>
<dbReference type="PANTHER" id="PTHR24373">
    <property type="entry name" value="SLIT RELATED LEUCINE-RICH REPEAT NEURONAL PROTEIN"/>
    <property type="match status" value="1"/>
</dbReference>
<dbReference type="SUPFAM" id="SSF52058">
    <property type="entry name" value="L domain-like"/>
    <property type="match status" value="1"/>
</dbReference>
<gene>
    <name evidence="13 14" type="primary">LOC108742072</name>
</gene>
<dbReference type="Gene3D" id="3.80.10.10">
    <property type="entry name" value="Ribonuclease Inhibitor"/>
    <property type="match status" value="3"/>
</dbReference>
<evidence type="ECO:0000256" key="3">
    <source>
        <dbReference type="ARBA" id="ARBA00022614"/>
    </source>
</evidence>
<evidence type="ECO:0000259" key="11">
    <source>
        <dbReference type="SMART" id="SM00082"/>
    </source>
</evidence>
<dbReference type="RefSeq" id="XP_018332591.1">
    <property type="nucleotide sequence ID" value="XM_018477089.1"/>
</dbReference>
<dbReference type="GO" id="GO:0031012">
    <property type="term" value="C:extracellular matrix"/>
    <property type="evidence" value="ECO:0007669"/>
    <property type="project" value="TreeGrafter"/>
</dbReference>
<dbReference type="GeneID" id="108742072"/>
<organism evidence="12 14">
    <name type="scientific">Agrilus planipennis</name>
    <name type="common">Emerald ash borer</name>
    <name type="synonym">Agrilus marcopoli</name>
    <dbReference type="NCBI Taxonomy" id="224129"/>
    <lineage>
        <taxon>Eukaryota</taxon>
        <taxon>Metazoa</taxon>
        <taxon>Ecdysozoa</taxon>
        <taxon>Arthropoda</taxon>
        <taxon>Hexapoda</taxon>
        <taxon>Insecta</taxon>
        <taxon>Pterygota</taxon>
        <taxon>Neoptera</taxon>
        <taxon>Endopterygota</taxon>
        <taxon>Coleoptera</taxon>
        <taxon>Polyphaga</taxon>
        <taxon>Elateriformia</taxon>
        <taxon>Buprestoidea</taxon>
        <taxon>Buprestidae</taxon>
        <taxon>Agrilinae</taxon>
        <taxon>Agrilus</taxon>
    </lineage>
</organism>
<keyword evidence="6" id="KW-0677">Repeat</keyword>
<evidence type="ECO:0000256" key="1">
    <source>
        <dbReference type="ARBA" id="ARBA00004236"/>
    </source>
</evidence>
<protein>
    <submittedName>
        <fullName evidence="13 14">Chondroadherin-like</fullName>
    </submittedName>
</protein>
<dbReference type="GO" id="GO:0005886">
    <property type="term" value="C:plasma membrane"/>
    <property type="evidence" value="ECO:0007669"/>
    <property type="project" value="UniProtKB-SubCell"/>
</dbReference>
<dbReference type="GO" id="GO:0005615">
    <property type="term" value="C:extracellular space"/>
    <property type="evidence" value="ECO:0007669"/>
    <property type="project" value="TreeGrafter"/>
</dbReference>
<dbReference type="InterPro" id="IPR032675">
    <property type="entry name" value="LRR_dom_sf"/>
</dbReference>
<feature type="signal peptide" evidence="10">
    <location>
        <begin position="1"/>
        <end position="25"/>
    </location>
</feature>
<dbReference type="Pfam" id="PF13855">
    <property type="entry name" value="LRR_8"/>
    <property type="match status" value="3"/>
</dbReference>
<dbReference type="InterPro" id="IPR050328">
    <property type="entry name" value="Dev_Immune_Receptor"/>
</dbReference>
<proteinExistence type="predicted"/>
<dbReference type="InterPro" id="IPR003591">
    <property type="entry name" value="Leu-rich_rpt_typical-subtyp"/>
</dbReference>
<dbReference type="InterPro" id="IPR000483">
    <property type="entry name" value="Cys-rich_flank_reg_C"/>
</dbReference>
<dbReference type="AlphaFoldDB" id="A0A1W4X902"/>
<evidence type="ECO:0000256" key="8">
    <source>
        <dbReference type="ARBA" id="ARBA00023136"/>
    </source>
</evidence>
<evidence type="ECO:0000256" key="7">
    <source>
        <dbReference type="ARBA" id="ARBA00022989"/>
    </source>
</evidence>
<name>A0A1W4X902_AGRPL</name>
<dbReference type="RefSeq" id="XP_018332590.1">
    <property type="nucleotide sequence ID" value="XM_018477088.1"/>
</dbReference>
<evidence type="ECO:0000256" key="9">
    <source>
        <dbReference type="SAM" id="Phobius"/>
    </source>
</evidence>
<dbReference type="STRING" id="224129.A0A1W4X902"/>
<keyword evidence="4 9" id="KW-0812">Transmembrane</keyword>
<dbReference type="SMART" id="SM00364">
    <property type="entry name" value="LRR_BAC"/>
    <property type="match status" value="6"/>
</dbReference>
<reference evidence="13 14" key="1">
    <citation type="submission" date="2025-04" db="UniProtKB">
        <authorList>
            <consortium name="RefSeq"/>
        </authorList>
    </citation>
    <scope>IDENTIFICATION</scope>
    <source>
        <tissue evidence="13 14">Entire body</tissue>
    </source>
</reference>
<dbReference type="SMART" id="SM00082">
    <property type="entry name" value="LRRCT"/>
    <property type="match status" value="1"/>
</dbReference>
<dbReference type="Proteomes" id="UP000192223">
    <property type="component" value="Unplaced"/>
</dbReference>
<evidence type="ECO:0000313" key="14">
    <source>
        <dbReference type="RefSeq" id="XP_018332591.1"/>
    </source>
</evidence>
<evidence type="ECO:0000256" key="5">
    <source>
        <dbReference type="ARBA" id="ARBA00022729"/>
    </source>
</evidence>
<keyword evidence="8 9" id="KW-0472">Membrane</keyword>
<evidence type="ECO:0000256" key="6">
    <source>
        <dbReference type="ARBA" id="ARBA00022737"/>
    </source>
</evidence>